<dbReference type="Pfam" id="PF21527">
    <property type="entry name" value="Stv"/>
    <property type="match status" value="1"/>
</dbReference>
<dbReference type="EMBL" id="BMLS01000002">
    <property type="protein sequence ID" value="GGO68590.1"/>
    <property type="molecule type" value="Genomic_DNA"/>
</dbReference>
<feature type="domain" description="Putative adhesin Stv" evidence="1">
    <location>
        <begin position="31"/>
        <end position="153"/>
    </location>
</feature>
<evidence type="ECO:0000313" key="3">
    <source>
        <dbReference type="Proteomes" id="UP000606935"/>
    </source>
</evidence>
<keyword evidence="3" id="KW-1185">Reference proteome</keyword>
<evidence type="ECO:0000259" key="1">
    <source>
        <dbReference type="Pfam" id="PF21527"/>
    </source>
</evidence>
<name>A0A917YXD7_9ALTE</name>
<dbReference type="Proteomes" id="UP000606935">
    <property type="component" value="Unassembled WGS sequence"/>
</dbReference>
<protein>
    <recommendedName>
        <fullName evidence="1">Putative adhesin Stv domain-containing protein</fullName>
    </recommendedName>
</protein>
<accession>A0A917YXD7</accession>
<reference evidence="2" key="2">
    <citation type="submission" date="2020-09" db="EMBL/GenBank/DDBJ databases">
        <authorList>
            <person name="Sun Q."/>
            <person name="Zhou Y."/>
        </authorList>
    </citation>
    <scope>NUCLEOTIDE SEQUENCE</scope>
    <source>
        <strain evidence="2">CGMCC 1.7086</strain>
    </source>
</reference>
<reference evidence="2" key="1">
    <citation type="journal article" date="2014" name="Int. J. Syst. Evol. Microbiol.">
        <title>Complete genome sequence of Corynebacterium casei LMG S-19264T (=DSM 44701T), isolated from a smear-ripened cheese.</title>
        <authorList>
            <consortium name="US DOE Joint Genome Institute (JGI-PGF)"/>
            <person name="Walter F."/>
            <person name="Albersmeier A."/>
            <person name="Kalinowski J."/>
            <person name="Ruckert C."/>
        </authorList>
    </citation>
    <scope>NUCLEOTIDE SEQUENCE</scope>
    <source>
        <strain evidence="2">CGMCC 1.7086</strain>
    </source>
</reference>
<gene>
    <name evidence="2" type="ORF">GCM10010982_17860</name>
</gene>
<sequence length="193" mass="21808">MIVAKVKVSSTLAIYTNDGRNVLANSAGRKLIISTHGGWQADDGWVLRSEINAAAISFYSNENFSLTANLARAMRGAVQTIDTPLVKCKNYELSRFEHDPKKSALEPKLNDQFDVLKVRTKWFGERSIHLKNVIQSLQNAGYQYPEYCCLFCRYTGNDDLVQSARQRTNLESERLTMMSKQSAITAELNARKH</sequence>
<dbReference type="InterPro" id="IPR049002">
    <property type="entry name" value="Stv"/>
</dbReference>
<evidence type="ECO:0000313" key="2">
    <source>
        <dbReference type="EMBL" id="GGO68590.1"/>
    </source>
</evidence>
<comment type="caution">
    <text evidence="2">The sequence shown here is derived from an EMBL/GenBank/DDBJ whole genome shotgun (WGS) entry which is preliminary data.</text>
</comment>
<organism evidence="2 3">
    <name type="scientific">Bowmanella pacifica</name>
    <dbReference type="NCBI Taxonomy" id="502051"/>
    <lineage>
        <taxon>Bacteria</taxon>
        <taxon>Pseudomonadati</taxon>
        <taxon>Pseudomonadota</taxon>
        <taxon>Gammaproteobacteria</taxon>
        <taxon>Alteromonadales</taxon>
        <taxon>Alteromonadaceae</taxon>
        <taxon>Bowmanella</taxon>
    </lineage>
</organism>
<dbReference type="AlphaFoldDB" id="A0A917YXD7"/>
<proteinExistence type="predicted"/>